<dbReference type="PANTHER" id="PTHR48079">
    <property type="entry name" value="PROTEIN YEEZ"/>
    <property type="match status" value="1"/>
</dbReference>
<evidence type="ECO:0000313" key="3">
    <source>
        <dbReference type="EMBL" id="GGO50325.1"/>
    </source>
</evidence>
<evidence type="ECO:0000259" key="2">
    <source>
        <dbReference type="Pfam" id="PF01370"/>
    </source>
</evidence>
<gene>
    <name evidence="3" type="ORF">GCM10012287_29780</name>
</gene>
<dbReference type="Pfam" id="PF01370">
    <property type="entry name" value="Epimerase"/>
    <property type="match status" value="1"/>
</dbReference>
<feature type="domain" description="NAD-dependent epimerase/dehydratase" evidence="2">
    <location>
        <begin position="31"/>
        <end position="281"/>
    </location>
</feature>
<dbReference type="InterPro" id="IPR036291">
    <property type="entry name" value="NAD(P)-bd_dom_sf"/>
</dbReference>
<name>A0ABQ2MEJ9_9ACTN</name>
<dbReference type="InterPro" id="IPR051783">
    <property type="entry name" value="NAD(P)-dependent_oxidoreduct"/>
</dbReference>
<dbReference type="InterPro" id="IPR001509">
    <property type="entry name" value="Epimerase_deHydtase"/>
</dbReference>
<feature type="compositionally biased region" description="Polar residues" evidence="1">
    <location>
        <begin position="1"/>
        <end position="11"/>
    </location>
</feature>
<sequence>MNPGNPRTSRSADGAGGGPGGGRGDGAGLRVVVVGATGNVGTSVVKALSDDPQVGSVLGISRRIPGWSPPKTDWASVDIGRGGYDGGGAADAGSGAGGWHAVGQRDEAKDDLVRLFKGADAVVHLAWLFQPTHRPVVTWRTNVLGSLRVFQAVADAGVPALVHASSVGAYAPGPKHRQVDEAWPTHGWPEAAYCREKSYLERALDSYEREHPGVRVVRMRPGFLFKKESASEQRRLFAGPFVPQRLVRPGLLPIVPDLPGLRFQAMHTDDAAEAYRLAVTGSARGAFNLAADPVVDAELLAGLLDARVVRMPLRPVRTALVAGWHSHLLPASPQLFDAVLRLPLMNSGKARQELGWSPRWSSEEALGEFLQGLRTVAGMDTPTLARRMPGGGRFRELRTGVGEHP</sequence>
<organism evidence="3 4">
    <name type="scientific">Streptomyces daqingensis</name>
    <dbReference type="NCBI Taxonomy" id="1472640"/>
    <lineage>
        <taxon>Bacteria</taxon>
        <taxon>Bacillati</taxon>
        <taxon>Actinomycetota</taxon>
        <taxon>Actinomycetes</taxon>
        <taxon>Kitasatosporales</taxon>
        <taxon>Streptomycetaceae</taxon>
        <taxon>Streptomyces</taxon>
    </lineage>
</organism>
<dbReference type="Proteomes" id="UP000631535">
    <property type="component" value="Unassembled WGS sequence"/>
</dbReference>
<reference evidence="4" key="1">
    <citation type="journal article" date="2019" name="Int. J. Syst. Evol. Microbiol.">
        <title>The Global Catalogue of Microorganisms (GCM) 10K type strain sequencing project: providing services to taxonomists for standard genome sequencing and annotation.</title>
        <authorList>
            <consortium name="The Broad Institute Genomics Platform"/>
            <consortium name="The Broad Institute Genome Sequencing Center for Infectious Disease"/>
            <person name="Wu L."/>
            <person name="Ma J."/>
        </authorList>
    </citation>
    <scope>NUCLEOTIDE SEQUENCE [LARGE SCALE GENOMIC DNA]</scope>
    <source>
        <strain evidence="4">CGMCC 4.7178</strain>
    </source>
</reference>
<feature type="region of interest" description="Disordered" evidence="1">
    <location>
        <begin position="1"/>
        <end position="26"/>
    </location>
</feature>
<feature type="compositionally biased region" description="Gly residues" evidence="1">
    <location>
        <begin position="14"/>
        <end position="26"/>
    </location>
</feature>
<keyword evidence="4" id="KW-1185">Reference proteome</keyword>
<dbReference type="SUPFAM" id="SSF51735">
    <property type="entry name" value="NAD(P)-binding Rossmann-fold domains"/>
    <property type="match status" value="1"/>
</dbReference>
<evidence type="ECO:0000256" key="1">
    <source>
        <dbReference type="SAM" id="MobiDB-lite"/>
    </source>
</evidence>
<comment type="caution">
    <text evidence="3">The sequence shown here is derived from an EMBL/GenBank/DDBJ whole genome shotgun (WGS) entry which is preliminary data.</text>
</comment>
<dbReference type="RefSeq" id="WP_189037620.1">
    <property type="nucleotide sequence ID" value="NZ_BMMP01000009.1"/>
</dbReference>
<proteinExistence type="predicted"/>
<evidence type="ECO:0000313" key="4">
    <source>
        <dbReference type="Proteomes" id="UP000631535"/>
    </source>
</evidence>
<dbReference type="Gene3D" id="3.40.50.720">
    <property type="entry name" value="NAD(P)-binding Rossmann-like Domain"/>
    <property type="match status" value="1"/>
</dbReference>
<dbReference type="PANTHER" id="PTHR48079:SF6">
    <property type="entry name" value="NAD(P)-BINDING DOMAIN-CONTAINING PROTEIN-RELATED"/>
    <property type="match status" value="1"/>
</dbReference>
<dbReference type="EMBL" id="BMMP01000009">
    <property type="protein sequence ID" value="GGO50325.1"/>
    <property type="molecule type" value="Genomic_DNA"/>
</dbReference>
<accession>A0ABQ2MEJ9</accession>
<protein>
    <submittedName>
        <fullName evidence="3">NAD-dependent epimerase</fullName>
    </submittedName>
</protein>